<dbReference type="EnsemblMetazoa" id="GPPI014485-RA">
    <property type="protein sequence ID" value="GPPI014485-PA"/>
    <property type="gene ID" value="GPPI014485"/>
</dbReference>
<organism evidence="1 2">
    <name type="scientific">Glossina palpalis gambiensis</name>
    <dbReference type="NCBI Taxonomy" id="67801"/>
    <lineage>
        <taxon>Eukaryota</taxon>
        <taxon>Metazoa</taxon>
        <taxon>Ecdysozoa</taxon>
        <taxon>Arthropoda</taxon>
        <taxon>Hexapoda</taxon>
        <taxon>Insecta</taxon>
        <taxon>Pterygota</taxon>
        <taxon>Neoptera</taxon>
        <taxon>Endopterygota</taxon>
        <taxon>Diptera</taxon>
        <taxon>Brachycera</taxon>
        <taxon>Muscomorpha</taxon>
        <taxon>Hippoboscoidea</taxon>
        <taxon>Glossinidae</taxon>
        <taxon>Glossina</taxon>
    </lineage>
</organism>
<evidence type="ECO:0000313" key="1">
    <source>
        <dbReference type="EnsemblMetazoa" id="GPPI014485-PA"/>
    </source>
</evidence>
<evidence type="ECO:0000313" key="2">
    <source>
        <dbReference type="Proteomes" id="UP000092460"/>
    </source>
</evidence>
<protein>
    <submittedName>
        <fullName evidence="1">Uncharacterized protein</fullName>
    </submittedName>
</protein>
<reference evidence="1" key="2">
    <citation type="submission" date="2020-05" db="UniProtKB">
        <authorList>
            <consortium name="EnsemblMetazoa"/>
        </authorList>
    </citation>
    <scope>IDENTIFICATION</scope>
    <source>
        <strain evidence="1">IAEA</strain>
    </source>
</reference>
<keyword evidence="2" id="KW-1185">Reference proteome</keyword>
<proteinExistence type="predicted"/>
<dbReference type="VEuPathDB" id="VectorBase:GPPI014485"/>
<sequence>MCQSMRQQYIVERLRQYNSERREPLSKLEKRDDFCDKFHAIETRYDITTKCIKSYVNVNICLVNLDHWITKPIEINRECKREQIP</sequence>
<dbReference type="EMBL" id="JXJN01006567">
    <property type="status" value="NOT_ANNOTATED_CDS"/>
    <property type="molecule type" value="Genomic_DNA"/>
</dbReference>
<dbReference type="Proteomes" id="UP000092460">
    <property type="component" value="Unassembled WGS sequence"/>
</dbReference>
<dbReference type="AlphaFoldDB" id="A0A1B0B063"/>
<name>A0A1B0B063_9MUSC</name>
<accession>A0A1B0B063</accession>
<reference evidence="2" key="1">
    <citation type="submission" date="2015-01" db="EMBL/GenBank/DDBJ databases">
        <authorList>
            <person name="Aksoy S."/>
            <person name="Warren W."/>
            <person name="Wilson R.K."/>
        </authorList>
    </citation>
    <scope>NUCLEOTIDE SEQUENCE [LARGE SCALE GENOMIC DNA]</scope>
    <source>
        <strain evidence="2">IAEA</strain>
    </source>
</reference>